<proteinExistence type="predicted"/>
<evidence type="ECO:0000256" key="2">
    <source>
        <dbReference type="ARBA" id="ARBA00012759"/>
    </source>
</evidence>
<protein>
    <recommendedName>
        <fullName evidence="2">ubiquitinyl hydrolase 1</fullName>
        <ecNumber evidence="2">3.4.19.12</ecNumber>
    </recommendedName>
</protein>
<dbReference type="Pfam" id="PF00443">
    <property type="entry name" value="UCH"/>
    <property type="match status" value="1"/>
</dbReference>
<name>K1R3W8_MAGGI</name>
<dbReference type="EC" id="3.4.19.12" evidence="2"/>
<feature type="compositionally biased region" description="Basic and acidic residues" evidence="3">
    <location>
        <begin position="1233"/>
        <end position="1246"/>
    </location>
</feature>
<reference evidence="5" key="1">
    <citation type="journal article" date="2012" name="Nature">
        <title>The oyster genome reveals stress adaptation and complexity of shell formation.</title>
        <authorList>
            <person name="Zhang G."/>
            <person name="Fang X."/>
            <person name="Guo X."/>
            <person name="Li L."/>
            <person name="Luo R."/>
            <person name="Xu F."/>
            <person name="Yang P."/>
            <person name="Zhang L."/>
            <person name="Wang X."/>
            <person name="Qi H."/>
            <person name="Xiong Z."/>
            <person name="Que H."/>
            <person name="Xie Y."/>
            <person name="Holland P.W."/>
            <person name="Paps J."/>
            <person name="Zhu Y."/>
            <person name="Wu F."/>
            <person name="Chen Y."/>
            <person name="Wang J."/>
            <person name="Peng C."/>
            <person name="Meng J."/>
            <person name="Yang L."/>
            <person name="Liu J."/>
            <person name="Wen B."/>
            <person name="Zhang N."/>
            <person name="Huang Z."/>
            <person name="Zhu Q."/>
            <person name="Feng Y."/>
            <person name="Mount A."/>
            <person name="Hedgecock D."/>
            <person name="Xu Z."/>
            <person name="Liu Y."/>
            <person name="Domazet-Loso T."/>
            <person name="Du Y."/>
            <person name="Sun X."/>
            <person name="Zhang S."/>
            <person name="Liu B."/>
            <person name="Cheng P."/>
            <person name="Jiang X."/>
            <person name="Li J."/>
            <person name="Fan D."/>
            <person name="Wang W."/>
            <person name="Fu W."/>
            <person name="Wang T."/>
            <person name="Wang B."/>
            <person name="Zhang J."/>
            <person name="Peng Z."/>
            <person name="Li Y."/>
            <person name="Li N."/>
            <person name="Wang J."/>
            <person name="Chen M."/>
            <person name="He Y."/>
            <person name="Tan F."/>
            <person name="Song X."/>
            <person name="Zheng Q."/>
            <person name="Huang R."/>
            <person name="Yang H."/>
            <person name="Du X."/>
            <person name="Chen L."/>
            <person name="Yang M."/>
            <person name="Gaffney P.M."/>
            <person name="Wang S."/>
            <person name="Luo L."/>
            <person name="She Z."/>
            <person name="Ming Y."/>
            <person name="Huang W."/>
            <person name="Zhang S."/>
            <person name="Huang B."/>
            <person name="Zhang Y."/>
            <person name="Qu T."/>
            <person name="Ni P."/>
            <person name="Miao G."/>
            <person name="Wang J."/>
            <person name="Wang Q."/>
            <person name="Steinberg C.E."/>
            <person name="Wang H."/>
            <person name="Li N."/>
            <person name="Qian L."/>
            <person name="Zhang G."/>
            <person name="Li Y."/>
            <person name="Yang H."/>
            <person name="Liu X."/>
            <person name="Wang J."/>
            <person name="Yin Y."/>
            <person name="Wang J."/>
        </authorList>
    </citation>
    <scope>NUCLEOTIDE SEQUENCE [LARGE SCALE GENOMIC DNA]</scope>
    <source>
        <strain evidence="5">05x7-T-G4-1.051#20</strain>
    </source>
</reference>
<dbReference type="InterPro" id="IPR038765">
    <property type="entry name" value="Papain-like_cys_pep_sf"/>
</dbReference>
<dbReference type="PROSITE" id="PS00973">
    <property type="entry name" value="USP_2"/>
    <property type="match status" value="1"/>
</dbReference>
<dbReference type="PANTHER" id="PTHR21646">
    <property type="entry name" value="UBIQUITIN CARBOXYL-TERMINAL HYDROLASE"/>
    <property type="match status" value="1"/>
</dbReference>
<feature type="region of interest" description="Disordered" evidence="3">
    <location>
        <begin position="91"/>
        <end position="136"/>
    </location>
</feature>
<dbReference type="InterPro" id="IPR050185">
    <property type="entry name" value="Ub_carboxyl-term_hydrolase"/>
</dbReference>
<feature type="compositionally biased region" description="Polar residues" evidence="3">
    <location>
        <begin position="825"/>
        <end position="839"/>
    </location>
</feature>
<dbReference type="HOGENOM" id="CLU_265302_0_0_1"/>
<organism evidence="5">
    <name type="scientific">Magallana gigas</name>
    <name type="common">Pacific oyster</name>
    <name type="synonym">Crassostrea gigas</name>
    <dbReference type="NCBI Taxonomy" id="29159"/>
    <lineage>
        <taxon>Eukaryota</taxon>
        <taxon>Metazoa</taxon>
        <taxon>Spiralia</taxon>
        <taxon>Lophotrochozoa</taxon>
        <taxon>Mollusca</taxon>
        <taxon>Bivalvia</taxon>
        <taxon>Autobranchia</taxon>
        <taxon>Pteriomorphia</taxon>
        <taxon>Ostreida</taxon>
        <taxon>Ostreoidea</taxon>
        <taxon>Ostreidae</taxon>
        <taxon>Magallana</taxon>
    </lineage>
</organism>
<accession>K1R3W8</accession>
<dbReference type="Gene3D" id="3.90.70.10">
    <property type="entry name" value="Cysteine proteinases"/>
    <property type="match status" value="2"/>
</dbReference>
<dbReference type="EMBL" id="JH816073">
    <property type="protein sequence ID" value="EKC38169.1"/>
    <property type="molecule type" value="Genomic_DNA"/>
</dbReference>
<gene>
    <name evidence="5" type="ORF">CGI_10020864</name>
</gene>
<dbReference type="SUPFAM" id="SSF54001">
    <property type="entry name" value="Cysteine proteinases"/>
    <property type="match status" value="1"/>
</dbReference>
<feature type="compositionally biased region" description="Polar residues" evidence="3">
    <location>
        <begin position="118"/>
        <end position="136"/>
    </location>
</feature>
<feature type="region of interest" description="Disordered" evidence="3">
    <location>
        <begin position="903"/>
        <end position="948"/>
    </location>
</feature>
<feature type="region of interest" description="Disordered" evidence="3">
    <location>
        <begin position="1224"/>
        <end position="1256"/>
    </location>
</feature>
<feature type="compositionally biased region" description="Polar residues" evidence="3">
    <location>
        <begin position="989"/>
        <end position="1003"/>
    </location>
</feature>
<evidence type="ECO:0000259" key="4">
    <source>
        <dbReference type="PROSITE" id="PS50235"/>
    </source>
</evidence>
<dbReference type="GO" id="GO:0016579">
    <property type="term" value="P:protein deubiquitination"/>
    <property type="evidence" value="ECO:0007669"/>
    <property type="project" value="InterPro"/>
</dbReference>
<evidence type="ECO:0000313" key="5">
    <source>
        <dbReference type="EMBL" id="EKC38169.1"/>
    </source>
</evidence>
<feature type="compositionally biased region" description="Basic and acidic residues" evidence="3">
    <location>
        <begin position="907"/>
        <end position="925"/>
    </location>
</feature>
<dbReference type="CDD" id="cd02674">
    <property type="entry name" value="Peptidase_C19R"/>
    <property type="match status" value="1"/>
</dbReference>
<dbReference type="GO" id="GO:0004843">
    <property type="term" value="F:cysteine-type deubiquitinase activity"/>
    <property type="evidence" value="ECO:0007669"/>
    <property type="project" value="UniProtKB-EC"/>
</dbReference>
<feature type="compositionally biased region" description="Polar residues" evidence="3">
    <location>
        <begin position="1"/>
        <end position="17"/>
    </location>
</feature>
<feature type="region of interest" description="Disordered" evidence="3">
    <location>
        <begin position="988"/>
        <end position="1040"/>
    </location>
</feature>
<dbReference type="AlphaFoldDB" id="K1R3W8"/>
<keyword evidence="5" id="KW-0378">Hydrolase</keyword>
<feature type="region of interest" description="Disordered" evidence="3">
    <location>
        <begin position="818"/>
        <end position="847"/>
    </location>
</feature>
<sequence>MDLNLTSERQKALSVSSLVDEDDTKDSKQPLALSEHHREVSRSLYLSPNVKPISPVEVIADAPLKSNSLPKRKKRSRPSFKSVINLMSRIKNSSSAEKTTVESGGPKGGWTPSMPRRSGTSNGKQTSDSTSRSLLNRPTNSVWSVVPGTVGIPNLGNTCFMNAVIQCLSNTDWFSRYFITKQYKDDMKSKPFSKKFAIQKSDVAEQLGKLLECLWHNSLSGIGDVSSGFKSIVGKNNSQYKGTEQHDSQEFFLWLLDRLNEDIFTSYKKKEKTKRVVFPTLVKNSSIDRDGKYRYLPPLSTSEISDETAAKEVMQQNSGCMLYNLFQALYRSSLQCPKCQKLSNTFESYLCLSLPLPVRTSRPVYVIYVARDIEPMQIKIGLTLNVHDTIRELRDSIASSMKISPSRIVLCQIFEDGFKSRYCDDQPLTDISESEPVYAIETLPPPSQDSSSEEFESSYTQLIVVNTERSARFCAPVILCVPRDIDYRSLQRKILHAIGECVREGLLAQKLDVLFRLRLVDEFSGKRYYLQDDQEIMPLFTQAVESALTYGAEYGPQHLELVAEWEPAVKERVIIKDNDVIHEDPSVKKVRATQQQPLKVSLEECLQLFTRDEKLSGDDAWECPHCHKQQKGATKTIGLWSLPDVLVIHLKRFRQVGLRRTKLSTLVDFPVRDLDMSPHVVRRHYNDGDGTEMVYELSGVLNHYGNMQGGHYTAFCKNPVDGKWYEFDDSKVKPMAEAEVKTSSAYLLFYQRKGVMNSVREDLETGYHWIYKLYPNAFKSVTKNLNRNSNNSQPTENIIDQDIPPHLNSPEHSPLIKVHTPPNRVHTSPAKTQDGTLQRSDSEPSICRNDVKHIKTNSDLETTDYLPDKAWRNDEASDVLVRPSQLKTTQKKVDVQREAVFTAKSDINNKKPYDHNKYTEKRREQSSPVKQPLPAENNERKHTVSSGLTVKLPDKEVFIVRQNHKTGQTTYEPFKTHVENHAHLENQAKQRNISHSNGSSTGKQDPEERRISASQNRHVSDHQDDVDVPLGPRSFPPSIPSRIVSTNDNFSPHHGSVWPNKDEPLSPIDYNRQLSNPARSGYVAKEAAKKPQFKRSKSQIRYHELEQNSINDLKSQGVDSRNSITTNNKFATIARVNQRVHEGELSDSLVVRSLTDSSLIQNAIAPIHRNKQENIGVPPRQIVEITDSIPSSPHLHQAGSRRPVYDGVQHTDSISFVEGFPRYQPHKHYRKTPNREEQDNLKKEKLYSPCLKESSV</sequence>
<comment type="catalytic activity">
    <reaction evidence="1">
        <text>Thiol-dependent hydrolysis of ester, thioester, amide, peptide and isopeptide bonds formed by the C-terminal Gly of ubiquitin (a 76-residue protein attached to proteins as an intracellular targeting signal).</text>
        <dbReference type="EC" id="3.4.19.12"/>
    </reaction>
</comment>
<dbReference type="FunCoup" id="K1R3W8">
    <property type="interactions" value="91"/>
</dbReference>
<dbReference type="InterPro" id="IPR018200">
    <property type="entry name" value="USP_CS"/>
</dbReference>
<evidence type="ECO:0000256" key="1">
    <source>
        <dbReference type="ARBA" id="ARBA00000707"/>
    </source>
</evidence>
<dbReference type="PROSITE" id="PS50235">
    <property type="entry name" value="USP_3"/>
    <property type="match status" value="1"/>
</dbReference>
<feature type="domain" description="USP" evidence="4">
    <location>
        <begin position="150"/>
        <end position="753"/>
    </location>
</feature>
<dbReference type="PROSITE" id="PS00972">
    <property type="entry name" value="USP_1"/>
    <property type="match status" value="1"/>
</dbReference>
<dbReference type="InterPro" id="IPR001394">
    <property type="entry name" value="Peptidase_C19_UCH"/>
</dbReference>
<feature type="region of interest" description="Disordered" evidence="3">
    <location>
        <begin position="1"/>
        <end position="39"/>
    </location>
</feature>
<dbReference type="InterPro" id="IPR028889">
    <property type="entry name" value="USP"/>
</dbReference>
<dbReference type="InParanoid" id="K1R3W8"/>
<evidence type="ECO:0000256" key="3">
    <source>
        <dbReference type="SAM" id="MobiDB-lite"/>
    </source>
</evidence>
<dbReference type="PANTHER" id="PTHR21646:SF14">
    <property type="entry name" value="FI05488P"/>
    <property type="match status" value="1"/>
</dbReference>
<feature type="compositionally biased region" description="Polar residues" evidence="3">
    <location>
        <begin position="91"/>
        <end position="102"/>
    </location>
</feature>